<dbReference type="SUPFAM" id="SSF54427">
    <property type="entry name" value="NTF2-like"/>
    <property type="match status" value="1"/>
</dbReference>
<dbReference type="PROSITE" id="PS50177">
    <property type="entry name" value="NTF2_DOMAIN"/>
    <property type="match status" value="1"/>
</dbReference>
<dbReference type="CDD" id="cd00780">
    <property type="entry name" value="NTF2"/>
    <property type="match status" value="1"/>
</dbReference>
<dbReference type="EMBL" id="LR999452">
    <property type="protein sequence ID" value="CAE5963534.1"/>
    <property type="molecule type" value="Genomic_DNA"/>
</dbReference>
<dbReference type="GO" id="GO:1990904">
    <property type="term" value="C:ribonucleoprotein complex"/>
    <property type="evidence" value="ECO:0007669"/>
    <property type="project" value="TreeGrafter"/>
</dbReference>
<dbReference type="InterPro" id="IPR039539">
    <property type="entry name" value="Ras_GTPase_bind_prot"/>
</dbReference>
<dbReference type="InterPro" id="IPR032710">
    <property type="entry name" value="NTF2-like_dom_sf"/>
</dbReference>
<dbReference type="PANTHER" id="PTHR10693:SF79">
    <property type="entry name" value="NUCLEAR TRANSPORT FACTOR 2 (NTF2) FAMILY PROTEIN"/>
    <property type="match status" value="1"/>
</dbReference>
<name>A0A8S1ZRF7_ARAAE</name>
<protein>
    <recommendedName>
        <fullName evidence="8">G3BP-like protein</fullName>
    </recommendedName>
</protein>
<evidence type="ECO:0000256" key="1">
    <source>
        <dbReference type="ARBA" id="ARBA00022884"/>
    </source>
</evidence>
<gene>
    <name evidence="6" type="ORF">AARE701A_LOCUS4981</name>
</gene>
<dbReference type="Proteomes" id="UP000682877">
    <property type="component" value="Chromosome 2"/>
</dbReference>
<keyword evidence="1 2" id="KW-0694">RNA-binding</keyword>
<feature type="domain" description="NTF2" evidence="5">
    <location>
        <begin position="13"/>
        <end position="128"/>
    </location>
</feature>
<evidence type="ECO:0008006" key="8">
    <source>
        <dbReference type="Google" id="ProtNLM"/>
    </source>
</evidence>
<reference evidence="6" key="1">
    <citation type="submission" date="2021-01" db="EMBL/GenBank/DDBJ databases">
        <authorList>
            <person name="Bezrukov I."/>
        </authorList>
    </citation>
    <scope>NUCLEOTIDE SEQUENCE</scope>
</reference>
<evidence type="ECO:0000256" key="2">
    <source>
        <dbReference type="PROSITE-ProRule" id="PRU00176"/>
    </source>
</evidence>
<proteinExistence type="predicted"/>
<accession>A0A8S1ZRF7</accession>
<dbReference type="InterPro" id="IPR018222">
    <property type="entry name" value="Nuclear_transport_factor_2_euk"/>
</dbReference>
<feature type="region of interest" description="Disordered" evidence="3">
    <location>
        <begin position="359"/>
        <end position="446"/>
    </location>
</feature>
<dbReference type="AlphaFoldDB" id="A0A8S1ZRF7"/>
<dbReference type="InterPro" id="IPR012677">
    <property type="entry name" value="Nucleotide-bd_a/b_plait_sf"/>
</dbReference>
<feature type="domain" description="RRM" evidence="4">
    <location>
        <begin position="280"/>
        <end position="362"/>
    </location>
</feature>
<feature type="compositionally biased region" description="Basic residues" evidence="3">
    <location>
        <begin position="415"/>
        <end position="425"/>
    </location>
</feature>
<dbReference type="PROSITE" id="PS50102">
    <property type="entry name" value="RRM"/>
    <property type="match status" value="1"/>
</dbReference>
<evidence type="ECO:0000313" key="6">
    <source>
        <dbReference type="EMBL" id="CAE5963534.1"/>
    </source>
</evidence>
<dbReference type="Gene3D" id="3.30.70.330">
    <property type="match status" value="1"/>
</dbReference>
<dbReference type="Pfam" id="PF02136">
    <property type="entry name" value="NTF2"/>
    <property type="match status" value="1"/>
</dbReference>
<dbReference type="Gene3D" id="3.10.450.50">
    <property type="match status" value="1"/>
</dbReference>
<dbReference type="Pfam" id="PF00076">
    <property type="entry name" value="RRM_1"/>
    <property type="match status" value="1"/>
</dbReference>
<organism evidence="6 7">
    <name type="scientific">Arabidopsis arenosa</name>
    <name type="common">Sand rock-cress</name>
    <name type="synonym">Cardaminopsis arenosa</name>
    <dbReference type="NCBI Taxonomy" id="38785"/>
    <lineage>
        <taxon>Eukaryota</taxon>
        <taxon>Viridiplantae</taxon>
        <taxon>Streptophyta</taxon>
        <taxon>Embryophyta</taxon>
        <taxon>Tracheophyta</taxon>
        <taxon>Spermatophyta</taxon>
        <taxon>Magnoliopsida</taxon>
        <taxon>eudicotyledons</taxon>
        <taxon>Gunneridae</taxon>
        <taxon>Pentapetalae</taxon>
        <taxon>rosids</taxon>
        <taxon>malvids</taxon>
        <taxon>Brassicales</taxon>
        <taxon>Brassicaceae</taxon>
        <taxon>Camelineae</taxon>
        <taxon>Arabidopsis</taxon>
    </lineage>
</organism>
<dbReference type="SMART" id="SM00360">
    <property type="entry name" value="RRM"/>
    <property type="match status" value="1"/>
</dbReference>
<keyword evidence="7" id="KW-1185">Reference proteome</keyword>
<dbReference type="InterPro" id="IPR000504">
    <property type="entry name" value="RRM_dom"/>
</dbReference>
<evidence type="ECO:0000259" key="5">
    <source>
        <dbReference type="PROSITE" id="PS50177"/>
    </source>
</evidence>
<dbReference type="GO" id="GO:0003729">
    <property type="term" value="F:mRNA binding"/>
    <property type="evidence" value="ECO:0007669"/>
    <property type="project" value="TreeGrafter"/>
</dbReference>
<evidence type="ECO:0000256" key="3">
    <source>
        <dbReference type="SAM" id="MobiDB-lite"/>
    </source>
</evidence>
<dbReference type="PANTHER" id="PTHR10693">
    <property type="entry name" value="RAS GTPASE-ACTIVATING PROTEIN-BINDING PROTEIN"/>
    <property type="match status" value="1"/>
</dbReference>
<evidence type="ECO:0000313" key="7">
    <source>
        <dbReference type="Proteomes" id="UP000682877"/>
    </source>
</evidence>
<feature type="compositionally biased region" description="Low complexity" evidence="3">
    <location>
        <begin position="367"/>
        <end position="379"/>
    </location>
</feature>
<feature type="compositionally biased region" description="Polar residues" evidence="3">
    <location>
        <begin position="380"/>
        <end position="404"/>
    </location>
</feature>
<dbReference type="GO" id="GO:0005829">
    <property type="term" value="C:cytosol"/>
    <property type="evidence" value="ECO:0007669"/>
    <property type="project" value="TreeGrafter"/>
</dbReference>
<dbReference type="SUPFAM" id="SSF54928">
    <property type="entry name" value="RNA-binding domain, RBD"/>
    <property type="match status" value="1"/>
</dbReference>
<sequence>MATEGVVPSAKAISAAFVEQYYYVLSQLPHEAYKLYVADSVFSRPSPDGTMLSFTSVEAINEHILSCGFENTTFEVLSIDSQNALDDGIIIMVIGFMTGKDNLRRKFSQIFYLARHNNHVVLNDMFRYVDQDDSTPQTLPVVECEPATEIVKPAAELKKTELKQKNDASVAKSVNAAVEKNAAAPLDNGKMKQSEKAVIAQKPTEQVAETVAPQPDGAKRSFAAIVQSLANNAAPFQVKAPVQQPKYMGQPRAAAAPKKPAYVSKSIKKNDQKIIEEPGKSIFVANLPLNAMPPQLYELFKDFGPIKENGIQVRSSRGNANPVCFGFIAFESATSVQSVLQATKNTPFILADRKLRVKEKEVDYDGSKPSGKTKGGSNKIQNGSADGSKTENSSTDDSKTQNGSAEDGEDEFKQVRSRRNSRKNRNANGDNNQKKSEGGAPKVQAA</sequence>
<dbReference type="InterPro" id="IPR035979">
    <property type="entry name" value="RBD_domain_sf"/>
</dbReference>
<evidence type="ECO:0000259" key="4">
    <source>
        <dbReference type="PROSITE" id="PS50102"/>
    </source>
</evidence>
<dbReference type="InterPro" id="IPR002075">
    <property type="entry name" value="NTF2_dom"/>
</dbReference>